<dbReference type="Pfam" id="PF04749">
    <property type="entry name" value="PLAC8"/>
    <property type="match status" value="1"/>
</dbReference>
<proteinExistence type="predicted"/>
<dbReference type="EMBL" id="CDMZ01005839">
    <property type="protein sequence ID" value="CEM55017.1"/>
    <property type="molecule type" value="Genomic_DNA"/>
</dbReference>
<organism evidence="2">
    <name type="scientific">Chromera velia CCMP2878</name>
    <dbReference type="NCBI Taxonomy" id="1169474"/>
    <lineage>
        <taxon>Eukaryota</taxon>
        <taxon>Sar</taxon>
        <taxon>Alveolata</taxon>
        <taxon>Colpodellida</taxon>
        <taxon>Chromeraceae</taxon>
        <taxon>Chromera</taxon>
    </lineage>
</organism>
<dbReference type="AlphaFoldDB" id="A0A0G4ID44"/>
<evidence type="ECO:0000256" key="1">
    <source>
        <dbReference type="SAM" id="MobiDB-lite"/>
    </source>
</evidence>
<dbReference type="InterPro" id="IPR006461">
    <property type="entry name" value="PLAC_motif_containing"/>
</dbReference>
<feature type="region of interest" description="Disordered" evidence="1">
    <location>
        <begin position="117"/>
        <end position="145"/>
    </location>
</feature>
<reference evidence="2" key="1">
    <citation type="submission" date="2014-11" db="EMBL/GenBank/DDBJ databases">
        <authorList>
            <person name="Otto D Thomas"/>
            <person name="Naeem Raeece"/>
        </authorList>
    </citation>
    <scope>NUCLEOTIDE SEQUENCE</scope>
</reference>
<accession>A0A0G4ID44</accession>
<dbReference type="VEuPathDB" id="CryptoDB:Cvel_13237"/>
<feature type="compositionally biased region" description="Low complexity" evidence="1">
    <location>
        <begin position="119"/>
        <end position="129"/>
    </location>
</feature>
<dbReference type="NCBIfam" id="TIGR01571">
    <property type="entry name" value="A_thal_Cys_rich"/>
    <property type="match status" value="1"/>
</dbReference>
<name>A0A0G4ID44_9ALVE</name>
<protein>
    <submittedName>
        <fullName evidence="2">Uncharacterized protein</fullName>
    </submittedName>
</protein>
<evidence type="ECO:0000313" key="2">
    <source>
        <dbReference type="EMBL" id="CEM55017.1"/>
    </source>
</evidence>
<gene>
    <name evidence="2" type="ORF">Cvel_13237</name>
</gene>
<dbReference type="PANTHER" id="PTHR15907">
    <property type="entry name" value="DUF614 FAMILY PROTEIN-RELATED"/>
    <property type="match status" value="1"/>
</dbReference>
<sequence>MVYRENSEKEKWRHPLIRNSACCPPRTSWNLCCMGFCCPCVVAGQLGEALRMNCLVVGGVFCLGQTFACPCFVPQLLMCMLRGELRNQYRLPGNEFQDLVVACCYPCALIQAKKHVDDVGPSDSPDSGGWEATPRQEQMRALLPR</sequence>